<protein>
    <submittedName>
        <fullName evidence="2">Class I SAM-dependent methyltransferase</fullName>
        <ecNumber evidence="2">2.1.1.-</ecNumber>
    </submittedName>
</protein>
<dbReference type="Gene3D" id="3.40.50.150">
    <property type="entry name" value="Vaccinia Virus protein VP39"/>
    <property type="match status" value="1"/>
</dbReference>
<dbReference type="SUPFAM" id="SSF53335">
    <property type="entry name" value="S-adenosyl-L-methionine-dependent methyltransferases"/>
    <property type="match status" value="1"/>
</dbReference>
<dbReference type="AlphaFoldDB" id="A0AA51RQR6"/>
<dbReference type="EC" id="2.1.1.-" evidence="2"/>
<keyword evidence="1" id="KW-0732">Signal</keyword>
<evidence type="ECO:0000313" key="2">
    <source>
        <dbReference type="EMBL" id="WMS85923.1"/>
    </source>
</evidence>
<dbReference type="PIRSF" id="PIRSF031679">
    <property type="entry name" value="Mtase_Alr7345_prd"/>
    <property type="match status" value="1"/>
</dbReference>
<dbReference type="GO" id="GO:0008168">
    <property type="term" value="F:methyltransferase activity"/>
    <property type="evidence" value="ECO:0007669"/>
    <property type="project" value="UniProtKB-KW"/>
</dbReference>
<accession>A0AA51RQR6</accession>
<organism evidence="2 3">
    <name type="scientific">Pleionea litopenaei</name>
    <dbReference type="NCBI Taxonomy" id="3070815"/>
    <lineage>
        <taxon>Bacteria</taxon>
        <taxon>Pseudomonadati</taxon>
        <taxon>Pseudomonadota</taxon>
        <taxon>Gammaproteobacteria</taxon>
        <taxon>Oceanospirillales</taxon>
        <taxon>Pleioneaceae</taxon>
        <taxon>Pleionea</taxon>
    </lineage>
</organism>
<feature type="signal peptide" evidence="1">
    <location>
        <begin position="1"/>
        <end position="22"/>
    </location>
</feature>
<dbReference type="InterPro" id="IPR029063">
    <property type="entry name" value="SAM-dependent_MTases_sf"/>
</dbReference>
<dbReference type="EMBL" id="CP133548">
    <property type="protein sequence ID" value="WMS85923.1"/>
    <property type="molecule type" value="Genomic_DNA"/>
</dbReference>
<proteinExistence type="predicted"/>
<dbReference type="RefSeq" id="WP_309201075.1">
    <property type="nucleotide sequence ID" value="NZ_CP133548.1"/>
</dbReference>
<dbReference type="GO" id="GO:0032259">
    <property type="term" value="P:methylation"/>
    <property type="evidence" value="ECO:0007669"/>
    <property type="project" value="UniProtKB-KW"/>
</dbReference>
<keyword evidence="3" id="KW-1185">Reference proteome</keyword>
<name>A0AA51RQR6_9GAMM</name>
<reference evidence="2 3" key="1">
    <citation type="submission" date="2023-08" db="EMBL/GenBank/DDBJ databases">
        <title>Pleionea litopenaei sp. nov., isolated from stomach of juvenile Litopenaeus vannamei.</title>
        <authorList>
            <person name="Rho A.M."/>
            <person name="Hwang C.Y."/>
        </authorList>
    </citation>
    <scope>NUCLEOTIDE SEQUENCE [LARGE SCALE GENOMIC DNA]</scope>
    <source>
        <strain evidence="2 3">HL-JVS1</strain>
    </source>
</reference>
<gene>
    <name evidence="2" type="ORF">Q9312_11910</name>
</gene>
<dbReference type="Pfam" id="PF01209">
    <property type="entry name" value="Ubie_methyltran"/>
    <property type="match status" value="1"/>
</dbReference>
<evidence type="ECO:0000256" key="1">
    <source>
        <dbReference type="SAM" id="SignalP"/>
    </source>
</evidence>
<evidence type="ECO:0000313" key="3">
    <source>
        <dbReference type="Proteomes" id="UP001239782"/>
    </source>
</evidence>
<dbReference type="Proteomes" id="UP001239782">
    <property type="component" value="Chromosome"/>
</dbReference>
<keyword evidence="2" id="KW-0808">Transferase</keyword>
<dbReference type="KEGG" id="plei:Q9312_11910"/>
<keyword evidence="2" id="KW-0489">Methyltransferase</keyword>
<feature type="chain" id="PRO_5041312201" evidence="1">
    <location>
        <begin position="23"/>
        <end position="243"/>
    </location>
</feature>
<sequence>MNKFGVSLFLAFAAAGSSLLVAAQDFAGRSVEDKLRDATSKPQEVIELVGVQSGDSVLDFLGGGGYYSELLATVVGQQGNVVLHNNQAYMPYVKEQLTKRFNGERLPNVTRLLTEVDDLQLGTEKFDSVFLVLGYHDMHFKDTGWDMNVDTAFPQLYRALKPGGKLLIIDHNSAADRGIQDAKELHRIDKEFAKQDIQARGFKLLLESDILSNSSDKYDTSVFAKELRRKTDRFILIFEKERQ</sequence>
<dbReference type="InterPro" id="IPR016980">
    <property type="entry name" value="S-AdoMet-dep_MeTrfase_Alr7345"/>
</dbReference>